<gene>
    <name evidence="3" type="ORF">Csp_E36250</name>
</gene>
<accession>C9Y6P8</accession>
<protein>
    <recommendedName>
        <fullName evidence="2">Beta-lactamase-related domain-containing protein</fullName>
    </recommendedName>
</protein>
<evidence type="ECO:0000256" key="1">
    <source>
        <dbReference type="SAM" id="SignalP"/>
    </source>
</evidence>
<dbReference type="InterPro" id="IPR012338">
    <property type="entry name" value="Beta-lactam/transpept-like"/>
</dbReference>
<dbReference type="SUPFAM" id="SSF56601">
    <property type="entry name" value="beta-lactamase/transpeptidase-like"/>
    <property type="match status" value="1"/>
</dbReference>
<dbReference type="InterPro" id="IPR001466">
    <property type="entry name" value="Beta-lactam-related"/>
</dbReference>
<feature type="signal peptide" evidence="1">
    <location>
        <begin position="1"/>
        <end position="25"/>
    </location>
</feature>
<evidence type="ECO:0000313" key="3">
    <source>
        <dbReference type="EMBL" id="CBA26537.1"/>
    </source>
</evidence>
<dbReference type="EMBL" id="FN543101">
    <property type="protein sequence ID" value="CBA26537.1"/>
    <property type="molecule type" value="Genomic_DNA"/>
</dbReference>
<feature type="domain" description="Beta-lactamase-related" evidence="2">
    <location>
        <begin position="96"/>
        <end position="350"/>
    </location>
</feature>
<keyword evidence="3" id="KW-0456">Lyase</keyword>
<evidence type="ECO:0000259" key="2">
    <source>
        <dbReference type="Pfam" id="PF00144"/>
    </source>
</evidence>
<dbReference type="GO" id="GO:0016787">
    <property type="term" value="F:hydrolase activity"/>
    <property type="evidence" value="ECO:0007669"/>
    <property type="project" value="UniProtKB-KW"/>
</dbReference>
<feature type="chain" id="PRO_5003004749" description="Beta-lactamase-related domain-containing protein" evidence="1">
    <location>
        <begin position="26"/>
        <end position="368"/>
    </location>
</feature>
<dbReference type="InterPro" id="IPR050789">
    <property type="entry name" value="Diverse_Enzym_Activities"/>
</dbReference>
<dbReference type="PANTHER" id="PTHR43283:SF14">
    <property type="entry name" value="BLL8153 PROTEIN"/>
    <property type="match status" value="1"/>
</dbReference>
<keyword evidence="1" id="KW-0732">Signal</keyword>
<proteinExistence type="predicted"/>
<dbReference type="Pfam" id="PF00144">
    <property type="entry name" value="Beta-lactamase"/>
    <property type="match status" value="1"/>
</dbReference>
<keyword evidence="3" id="KW-0378">Hydrolase</keyword>
<name>C9Y6P8_CURXX</name>
<organism evidence="3">
    <name type="scientific">Curvibacter symbiont subsp. Hydra magnipapillata</name>
    <dbReference type="NCBI Taxonomy" id="667019"/>
    <lineage>
        <taxon>Bacteria</taxon>
        <taxon>Pseudomonadati</taxon>
        <taxon>Pseudomonadota</taxon>
        <taxon>Betaproteobacteria</taxon>
        <taxon>Burkholderiales</taxon>
        <taxon>Comamonadaceae</taxon>
        <taxon>Curvibacter</taxon>
    </lineage>
</organism>
<dbReference type="Gene3D" id="3.40.710.10">
    <property type="entry name" value="DD-peptidase/beta-lactamase superfamily"/>
    <property type="match status" value="1"/>
</dbReference>
<sequence>MYQELFIVKFLFFALFVSMTLPVQADHESAERILEQVKQYASRTYTFKPAKKVRDLPSSQTTISSRHKSALEIQGKEVFSVLLFEGEVLASESYANGATADTPVNIYSAAKSFTALAVGEAFCAGKIKSLDDAALIYAPSLEGTAYGAASIRHLLGYTSGAKDPGGTGFSGIHSPADFTAMMRHEISLLDLLKKHGEHSQFKQGEKFIYNGLDSEALSMVVRGATGMALPAWFENTVWQLAGGEHTGAWFTDKDGNGVAEALVWFTSRDFLRIGLYTLERLTGKSNDACMNTFLQEAAQPRTYKGDYWRYPAPSWGLGMHIGADKSVWFMGHGGQRLALNPKTGRILVMNSFREWKGMEADVVRLFSW</sequence>
<reference evidence="3" key="1">
    <citation type="journal article" date="2010" name="Nature">
        <title>The Dynamic genome of Hydra.</title>
        <authorList>
            <person name="Chapman J.A."/>
            <person name="Kirkness E.F."/>
            <person name="Simakov O."/>
            <person name="Hampson S.E."/>
            <person name="Mitros T."/>
            <person name="Weinmaier T."/>
            <person name="Rattei T."/>
            <person name="Balasubramanian P.G."/>
            <person name="Borman J."/>
            <person name="Busam D."/>
            <person name="Disbennett K."/>
            <person name="Pfannkoch C."/>
            <person name="Sumin N."/>
            <person name="Sutton G."/>
            <person name="Viswanathan L."/>
            <person name="Walenz B."/>
            <person name="Goodstein D.M."/>
            <person name="Hellsten U."/>
            <person name="Kawashima T."/>
            <person name="Prochnik S.E."/>
            <person name="Putnam N.H."/>
            <person name="Shu S."/>
            <person name="Blumberg B."/>
            <person name="Dana C.E."/>
            <person name="Gee L."/>
            <person name="Kibler D.F."/>
            <person name="Law L."/>
            <person name="Lindgens D."/>
            <person name="Martinez D.E."/>
            <person name="Peng J."/>
            <person name="Wigge P.A."/>
            <person name="Bertulat B."/>
            <person name="Guder C."/>
            <person name="Nakamura Y."/>
            <person name="Ozbek S."/>
            <person name="Watanabe H."/>
            <person name="Khalturin K."/>
            <person name="Hemmrich G."/>
            <person name="Franke A."/>
            <person name="Augustin R."/>
            <person name="Fraune S."/>
            <person name="Hayakawa E."/>
            <person name="Hayakawa S."/>
            <person name="Hirose M."/>
            <person name="Hwang J."/>
            <person name="Ikeo K."/>
            <person name="Nishimiya-Fujisawa C."/>
            <person name="Ogura A."/>
            <person name="Takahashi T."/>
            <person name="Steinmetz P.R."/>
            <person name="Zhang X."/>
            <person name="Aufschnaiter R."/>
            <person name="Eder M.K."/>
            <person name="Gorny A.K."/>
            <person name="Salvenmoser W."/>
            <person name="Heimberg A.M."/>
            <person name="Wheeler B.M."/>
            <person name="Peterson K.J."/>
            <person name="Boettger A."/>
            <person name="Tischler P."/>
            <person name="Wolf A."/>
            <person name="Gojobori T."/>
            <person name="Remington K.A."/>
            <person name="Strausberg R.L."/>
            <person name="Venter J."/>
            <person name="Technau U."/>
            <person name="Hobmayer B."/>
            <person name="Bosch T.C."/>
            <person name="Holstein T.W."/>
            <person name="Fujisawa T."/>
            <person name="Bode H.R."/>
            <person name="David C.N."/>
            <person name="Rokhsar D.S."/>
            <person name="Steele R.E."/>
        </authorList>
    </citation>
    <scope>NUCLEOTIDE SEQUENCE</scope>
</reference>
<dbReference type="PANTHER" id="PTHR43283">
    <property type="entry name" value="BETA-LACTAMASE-RELATED"/>
    <property type="match status" value="1"/>
</dbReference>
<dbReference type="GO" id="GO:0016829">
    <property type="term" value="F:lyase activity"/>
    <property type="evidence" value="ECO:0007669"/>
    <property type="project" value="UniProtKB-KW"/>
</dbReference>
<dbReference type="AlphaFoldDB" id="C9Y6P8"/>